<protein>
    <submittedName>
        <fullName evidence="2">Uncharacterized protein</fullName>
    </submittedName>
</protein>
<keyword evidence="1" id="KW-1133">Transmembrane helix</keyword>
<keyword evidence="1" id="KW-0472">Membrane</keyword>
<evidence type="ECO:0000313" key="2">
    <source>
        <dbReference type="EMBL" id="KGR13912.1"/>
    </source>
</evidence>
<dbReference type="EMBL" id="AJIX01000013">
    <property type="protein sequence ID" value="KGR13912.1"/>
    <property type="molecule type" value="Genomic_DNA"/>
</dbReference>
<sequence length="118" mass="13390">MAMSAISSCLHACNYKYLPLSAILSLVTVYNLFLLSESLSKQIKLTHISKPKPTQTKPSNIAPRSKSAKPVNLLFYFFVGHPPHTSFYNCAVLEFSKFTPPITSFFQNFQHKFNPQNF</sequence>
<evidence type="ECO:0000256" key="1">
    <source>
        <dbReference type="SAM" id="Phobius"/>
    </source>
</evidence>
<gene>
    <name evidence="2" type="ORF">MG3_02346</name>
</gene>
<keyword evidence="1" id="KW-0812">Transmembrane</keyword>
<reference evidence="2 3" key="1">
    <citation type="submission" date="2013-12" db="EMBL/GenBank/DDBJ databases">
        <title>The Genome Sequence of Candida albicans P78048.</title>
        <authorList>
            <consortium name="The Broad Institute Genome Sequencing Platform"/>
            <consortium name="The Broad Institute Genome Sequencing Center for Infectious Disease"/>
            <person name="Cuomo C."/>
            <person name="Bennett R."/>
            <person name="Hirakawa M."/>
            <person name="Noverr M."/>
            <person name="Mitchell A."/>
            <person name="Young S.K."/>
            <person name="Zeng Q."/>
            <person name="Gargeya S."/>
            <person name="Fitzgerald M."/>
            <person name="Abouelleil A."/>
            <person name="Alvarado L."/>
            <person name="Berlin A.M."/>
            <person name="Chapman S.B."/>
            <person name="Dewar J."/>
            <person name="Goldberg J."/>
            <person name="Griggs A."/>
            <person name="Gujja S."/>
            <person name="Hansen M."/>
            <person name="Howarth C."/>
            <person name="Imamovic A."/>
            <person name="Larimer J."/>
            <person name="McCowan C."/>
            <person name="Murphy C."/>
            <person name="Pearson M."/>
            <person name="Priest M."/>
            <person name="Roberts A."/>
            <person name="Saif S."/>
            <person name="Shea T."/>
            <person name="Sykes S."/>
            <person name="Wortman J."/>
            <person name="Nusbaum C."/>
            <person name="Birren B."/>
        </authorList>
    </citation>
    <scope>NUCLEOTIDE SEQUENCE [LARGE SCALE GENOMIC DNA]</scope>
    <source>
        <strain evidence="2 3">P78048</strain>
    </source>
</reference>
<evidence type="ECO:0000313" key="3">
    <source>
        <dbReference type="Proteomes" id="UP000030161"/>
    </source>
</evidence>
<dbReference type="AlphaFoldDB" id="A0AB34PWN0"/>
<name>A0AB34PWN0_CANAX</name>
<proteinExistence type="predicted"/>
<feature type="transmembrane region" description="Helical" evidence="1">
    <location>
        <begin position="17"/>
        <end position="35"/>
    </location>
</feature>
<accession>A0AB34PWN0</accession>
<comment type="caution">
    <text evidence="2">The sequence shown here is derived from an EMBL/GenBank/DDBJ whole genome shotgun (WGS) entry which is preliminary data.</text>
</comment>
<dbReference type="Proteomes" id="UP000030161">
    <property type="component" value="Unassembled WGS sequence"/>
</dbReference>
<organism evidence="2 3">
    <name type="scientific">Candida albicans P78048</name>
    <dbReference type="NCBI Taxonomy" id="1094989"/>
    <lineage>
        <taxon>Eukaryota</taxon>
        <taxon>Fungi</taxon>
        <taxon>Dikarya</taxon>
        <taxon>Ascomycota</taxon>
        <taxon>Saccharomycotina</taxon>
        <taxon>Pichiomycetes</taxon>
        <taxon>Debaryomycetaceae</taxon>
        <taxon>Candida/Lodderomyces clade</taxon>
        <taxon>Candida</taxon>
    </lineage>
</organism>